<evidence type="ECO:0000313" key="1">
    <source>
        <dbReference type="EMBL" id="QHT75769.1"/>
    </source>
</evidence>
<protein>
    <recommendedName>
        <fullName evidence="2">Tetratricopeptide repeat protein</fullName>
    </recommendedName>
</protein>
<dbReference type="EMBL" id="MN739882">
    <property type="protein sequence ID" value="QHT75769.1"/>
    <property type="molecule type" value="Genomic_DNA"/>
</dbReference>
<organism evidence="1">
    <name type="scientific">viral metagenome</name>
    <dbReference type="NCBI Taxonomy" id="1070528"/>
    <lineage>
        <taxon>unclassified sequences</taxon>
        <taxon>metagenomes</taxon>
        <taxon>organismal metagenomes</taxon>
    </lineage>
</organism>
<sequence length="78" mass="9334">MFENIEEIEKKYNLMFSKNDDENIILSIFNSSELKEDYDLNDLGILVLIGTYYHYVKKDNDNAKKYYLMAIKKELIVQ</sequence>
<accession>A0A6C0H5M4</accession>
<name>A0A6C0H5M4_9ZZZZ</name>
<evidence type="ECO:0008006" key="2">
    <source>
        <dbReference type="Google" id="ProtNLM"/>
    </source>
</evidence>
<dbReference type="AlphaFoldDB" id="A0A6C0H5M4"/>
<proteinExistence type="predicted"/>
<reference evidence="1" key="1">
    <citation type="journal article" date="2020" name="Nature">
        <title>Giant virus diversity and host interactions through global metagenomics.</title>
        <authorList>
            <person name="Schulz F."/>
            <person name="Roux S."/>
            <person name="Paez-Espino D."/>
            <person name="Jungbluth S."/>
            <person name="Walsh D.A."/>
            <person name="Denef V.J."/>
            <person name="McMahon K.D."/>
            <person name="Konstantinidis K.T."/>
            <person name="Eloe-Fadrosh E.A."/>
            <person name="Kyrpides N.C."/>
            <person name="Woyke T."/>
        </authorList>
    </citation>
    <scope>NUCLEOTIDE SEQUENCE</scope>
    <source>
        <strain evidence="1">GVMAG-M-3300023179-71</strain>
    </source>
</reference>